<keyword evidence="1" id="KW-0479">Metal-binding</keyword>
<protein>
    <recommendedName>
        <fullName evidence="4">Zn(2)-C6 fungal-type domain-containing protein</fullName>
    </recommendedName>
</protein>
<dbReference type="AlphaFoldDB" id="A0AAD9ECC0"/>
<dbReference type="GO" id="GO:0006351">
    <property type="term" value="P:DNA-templated transcription"/>
    <property type="evidence" value="ECO:0007669"/>
    <property type="project" value="InterPro"/>
</dbReference>
<name>A0AAD9ECC0_9PEZI</name>
<dbReference type="Pfam" id="PF04082">
    <property type="entry name" value="Fungal_trans"/>
    <property type="match status" value="1"/>
</dbReference>
<dbReference type="Proteomes" id="UP001243330">
    <property type="component" value="Unassembled WGS sequence"/>
</dbReference>
<dbReference type="SMART" id="SM00066">
    <property type="entry name" value="GAL4"/>
    <property type="match status" value="1"/>
</dbReference>
<evidence type="ECO:0000259" key="4">
    <source>
        <dbReference type="SMART" id="SM00066"/>
    </source>
</evidence>
<dbReference type="PANTHER" id="PTHR46910:SF18">
    <property type="entry name" value="ZN(II)2CYS6 TRANSCRIPTION FACTOR (EUROFUNG)"/>
    <property type="match status" value="1"/>
</dbReference>
<dbReference type="InterPro" id="IPR050987">
    <property type="entry name" value="AtrR-like"/>
</dbReference>
<evidence type="ECO:0000313" key="5">
    <source>
        <dbReference type="EMBL" id="KAK1842988.1"/>
    </source>
</evidence>
<evidence type="ECO:0000313" key="6">
    <source>
        <dbReference type="Proteomes" id="UP001243330"/>
    </source>
</evidence>
<dbReference type="SUPFAM" id="SSF57701">
    <property type="entry name" value="Zn2/Cys6 DNA-binding domain"/>
    <property type="match status" value="1"/>
</dbReference>
<proteinExistence type="predicted"/>
<dbReference type="InterPro" id="IPR007219">
    <property type="entry name" value="XnlR_reg_dom"/>
</dbReference>
<feature type="domain" description="Zn(2)-C6 fungal-type" evidence="4">
    <location>
        <begin position="11"/>
        <end position="63"/>
    </location>
</feature>
<dbReference type="EMBL" id="JAQOWY010000383">
    <property type="protein sequence ID" value="KAK1842988.1"/>
    <property type="molecule type" value="Genomic_DNA"/>
</dbReference>
<sequence>MTRPTSQRKSRRITQACDFCHKRGIKCRAAPADASSAGNKSCLTCIEYDQECTRHRQPKKRGTKPRGSDGSHGAGKDGRCQLDNRKIVTALLDVYLDTIHPTFPFFCERELWVGWREGTFPSGSSEYMSLICMCALSAQHVGKRALFTDDMAPSDFASLANDYLQEAVRLVPVDFDRPDIDLIRSYGLLALLGAQEGNTAMIHKYLALYHGMAAQFSFHDESRWPGDTTECDREVRRRLWWALYRLEVHTACVLGSLIRCPKAHSDVSYPCGTHHSAFIPGRDGKFENWFEGWNLTTDLYRVLEHAISDFRTRKQNRRSILHNNHDSSKSREISETLSRIQAELLPHFVSATTRSSDSGRNRCGFQAANILCTIHLARMLSTVSEENNLHAACKTAQEMMQNMEAIPLEYIRAGGSPLVQQLAGVGHMLIGVSGKHNLTRSDYGNLKGVVMSMVGFLGHLENYSNVAVTVKQRLLSRLTDVDRRVPINSRDHDRN</sequence>
<dbReference type="GO" id="GO:0003677">
    <property type="term" value="F:DNA binding"/>
    <property type="evidence" value="ECO:0007669"/>
    <property type="project" value="InterPro"/>
</dbReference>
<evidence type="ECO:0000256" key="1">
    <source>
        <dbReference type="ARBA" id="ARBA00022723"/>
    </source>
</evidence>
<gene>
    <name evidence="5" type="ORF">CCHR01_14394</name>
</gene>
<evidence type="ECO:0000256" key="3">
    <source>
        <dbReference type="SAM" id="MobiDB-lite"/>
    </source>
</evidence>
<accession>A0AAD9ECC0</accession>
<feature type="compositionally biased region" description="Basic and acidic residues" evidence="3">
    <location>
        <begin position="66"/>
        <end position="78"/>
    </location>
</feature>
<comment type="caution">
    <text evidence="5">The sequence shown here is derived from an EMBL/GenBank/DDBJ whole genome shotgun (WGS) entry which is preliminary data.</text>
</comment>
<dbReference type="CDD" id="cd12148">
    <property type="entry name" value="fungal_TF_MHR"/>
    <property type="match status" value="1"/>
</dbReference>
<dbReference type="CDD" id="cd00067">
    <property type="entry name" value="GAL4"/>
    <property type="match status" value="1"/>
</dbReference>
<evidence type="ECO:0000256" key="2">
    <source>
        <dbReference type="ARBA" id="ARBA00023242"/>
    </source>
</evidence>
<keyword evidence="2" id="KW-0539">Nucleus</keyword>
<keyword evidence="6" id="KW-1185">Reference proteome</keyword>
<dbReference type="GO" id="GO:0000981">
    <property type="term" value="F:DNA-binding transcription factor activity, RNA polymerase II-specific"/>
    <property type="evidence" value="ECO:0007669"/>
    <property type="project" value="InterPro"/>
</dbReference>
<dbReference type="InterPro" id="IPR036864">
    <property type="entry name" value="Zn2-C6_fun-type_DNA-bd_sf"/>
</dbReference>
<dbReference type="PANTHER" id="PTHR46910">
    <property type="entry name" value="TRANSCRIPTION FACTOR PDR1"/>
    <property type="match status" value="1"/>
</dbReference>
<dbReference type="GO" id="GO:0008270">
    <property type="term" value="F:zinc ion binding"/>
    <property type="evidence" value="ECO:0007669"/>
    <property type="project" value="InterPro"/>
</dbReference>
<feature type="region of interest" description="Disordered" evidence="3">
    <location>
        <begin position="56"/>
        <end position="78"/>
    </location>
</feature>
<reference evidence="5" key="1">
    <citation type="submission" date="2023-01" db="EMBL/GenBank/DDBJ databases">
        <title>Colletotrichum chrysophilum M932 genome sequence.</title>
        <authorList>
            <person name="Baroncelli R."/>
        </authorList>
    </citation>
    <scope>NUCLEOTIDE SEQUENCE</scope>
    <source>
        <strain evidence="5">M932</strain>
    </source>
</reference>
<dbReference type="Gene3D" id="4.10.240.10">
    <property type="entry name" value="Zn(2)-C6 fungal-type DNA-binding domain"/>
    <property type="match status" value="1"/>
</dbReference>
<dbReference type="InterPro" id="IPR001138">
    <property type="entry name" value="Zn2Cys6_DnaBD"/>
</dbReference>
<organism evidence="5 6">
    <name type="scientific">Colletotrichum chrysophilum</name>
    <dbReference type="NCBI Taxonomy" id="1836956"/>
    <lineage>
        <taxon>Eukaryota</taxon>
        <taxon>Fungi</taxon>
        <taxon>Dikarya</taxon>
        <taxon>Ascomycota</taxon>
        <taxon>Pezizomycotina</taxon>
        <taxon>Sordariomycetes</taxon>
        <taxon>Hypocreomycetidae</taxon>
        <taxon>Glomerellales</taxon>
        <taxon>Glomerellaceae</taxon>
        <taxon>Colletotrichum</taxon>
        <taxon>Colletotrichum gloeosporioides species complex</taxon>
    </lineage>
</organism>